<protein>
    <submittedName>
        <fullName evidence="3">ATP-dependent DNA helicase DinG</fullName>
    </submittedName>
</protein>
<dbReference type="GO" id="GO:0008408">
    <property type="term" value="F:3'-5' exonuclease activity"/>
    <property type="evidence" value="ECO:0007669"/>
    <property type="project" value="TreeGrafter"/>
</dbReference>
<dbReference type="GO" id="GO:0005524">
    <property type="term" value="F:ATP binding"/>
    <property type="evidence" value="ECO:0007669"/>
    <property type="project" value="InterPro"/>
</dbReference>
<reference evidence="4" key="1">
    <citation type="submission" date="2015-10" db="EMBL/GenBank/DDBJ databases">
        <title>Analysis of five complete genome sequences for members of the class Peribacteria in the recently recognized Peregrinibacteria bacterial phylum.</title>
        <authorList>
            <person name="Anantharaman K."/>
            <person name="Brown C.T."/>
            <person name="Burstein D."/>
            <person name="Castelle C.J."/>
            <person name="Probst A.J."/>
            <person name="Thomas B.C."/>
            <person name="Williams K.H."/>
            <person name="Banfield J.F."/>
        </authorList>
    </citation>
    <scope>NUCLEOTIDE SEQUENCE [LARGE SCALE GENOMIC DNA]</scope>
</reference>
<dbReference type="GO" id="GO:0045004">
    <property type="term" value="P:DNA replication proofreading"/>
    <property type="evidence" value="ECO:0007669"/>
    <property type="project" value="TreeGrafter"/>
</dbReference>
<gene>
    <name evidence="3" type="ORF">PeribacterD1_1049</name>
</gene>
<accession>A0A0S1SMW4</accession>
<evidence type="ECO:0000256" key="1">
    <source>
        <dbReference type="SAM" id="MobiDB-lite"/>
    </source>
</evidence>
<dbReference type="AlphaFoldDB" id="A0A0S1SRS9"/>
<dbReference type="KEGG" id="prf:PeribacterA2_1049"/>
<dbReference type="InterPro" id="IPR012337">
    <property type="entry name" value="RNaseH-like_sf"/>
</dbReference>
<accession>A0A0S1SIY7</accession>
<name>A0A0S1SRS9_9BACT</name>
<dbReference type="Pfam" id="PF13307">
    <property type="entry name" value="Helicase_C_2"/>
    <property type="match status" value="1"/>
</dbReference>
<dbReference type="SMART" id="SM00479">
    <property type="entry name" value="EXOIII"/>
    <property type="match status" value="1"/>
</dbReference>
<dbReference type="STRING" id="1735162.PeribacterB2_1051"/>
<dbReference type="PANTHER" id="PTHR30231:SF41">
    <property type="entry name" value="DNA POLYMERASE III SUBUNIT EPSILON"/>
    <property type="match status" value="1"/>
</dbReference>
<dbReference type="GO" id="GO:0004386">
    <property type="term" value="F:helicase activity"/>
    <property type="evidence" value="ECO:0007669"/>
    <property type="project" value="UniProtKB-KW"/>
</dbReference>
<accession>A0A0S1SWK1</accession>
<dbReference type="GO" id="GO:0003676">
    <property type="term" value="F:nucleic acid binding"/>
    <property type="evidence" value="ECO:0007669"/>
    <property type="project" value="InterPro"/>
</dbReference>
<dbReference type="GO" id="GO:0005829">
    <property type="term" value="C:cytosol"/>
    <property type="evidence" value="ECO:0007669"/>
    <property type="project" value="TreeGrafter"/>
</dbReference>
<evidence type="ECO:0000313" key="4">
    <source>
        <dbReference type="Proteomes" id="UP000069135"/>
    </source>
</evidence>
<reference evidence="3 4" key="2">
    <citation type="journal article" date="2016" name="PeerJ">
        <title>Analysis of five complete genome sequences for members of the class Peribacteria in the recently recognized Peregrinibacteria bacterial phylum.</title>
        <authorList>
            <person name="Anantharaman K."/>
            <person name="Brown C.T."/>
            <person name="Burstein D."/>
            <person name="Castelle C.J."/>
            <person name="Probst A.J."/>
            <person name="Thomas B.C."/>
            <person name="Williams K.H."/>
            <person name="Banfield J.F."/>
        </authorList>
    </citation>
    <scope>NUCLEOTIDE SEQUENCE [LARGE SCALE GENOMIC DNA]</scope>
    <source>
        <strain evidence="3">RIFOXYD1_FULL_PER-ii_59_16</strain>
    </source>
</reference>
<sequence length="757" mass="84809">MHLPSLPFVVLDTETTGFVPRANRVIEFASVRMENGKVAEEFETLISIPEDVPPTVQVLTHITPQMLTGKPSFEQVRATIESKIGADTLIVGQNVGFDIRMLKGEGIDLSERAWIDTSMLASLVFPELSSYSLGYVSAVLKLRHDPVHRALGDVHATVELLGKCWERLQELPPDELRALFEVFSLSSPGYRRLAEVLPTVPAAKRPKWMLSGTRPTRGKKQAAGDRVSLPESQKSGVTLIEDSLAPQTLQRIVDTALAAKDPTWIIVKNLEASVRGLTLPEGESRVLMPAALLLDPDAAEALLLQPSFTSDEATLAVKVRWYRPAAHRDLPVHGEERAVWYGKLACTNQSETYHRQFQNTPSVVLIDHQQFLSILANPEHPGHRALSPNTRILITDVSMLEDTATRAFKWQAVLDHLRAAAEGRADLTGFLDLLQLWIERVRAFQDVRYLTSQDLETKEARVLRERIVPFISDETLPELPRRDLMDLDRILTPELLARRIAWIEQRQGGSQSVQSVPERIGPLLSSLLYEAHPTILTIPPGSSATLREILPATDLPAATPFPPFTLPLSIRTDLALDDLLRNPPPGKSVVLVGSRRIIEEKYVEYTAELEKKGVEMICQNLSGGLERMTAEFLAAPAPALWLLTPWGYEDVELPAEIVDRLIIASLPFDHPSHTVLSRRAAHYPNAFEDYFLPRLEHRLFRLLRTFCRHRTFQGEVLVTDDRLKTKSYGKRAMAYLRRFGNAEQDAPKAGEPQMGLF</sequence>
<accession>A0A0S1SVH0</accession>
<dbReference type="InterPro" id="IPR006555">
    <property type="entry name" value="ATP-dep_Helicase_C"/>
</dbReference>
<dbReference type="Proteomes" id="UP000069135">
    <property type="component" value="Chromosome"/>
</dbReference>
<dbReference type="GO" id="GO:0016818">
    <property type="term" value="F:hydrolase activity, acting on acid anhydrides, in phosphorus-containing anhydrides"/>
    <property type="evidence" value="ECO:0007669"/>
    <property type="project" value="InterPro"/>
</dbReference>
<dbReference type="EMBL" id="CP013065">
    <property type="protein sequence ID" value="ALM13712.1"/>
    <property type="molecule type" value="Genomic_DNA"/>
</dbReference>
<dbReference type="Gene3D" id="3.30.420.10">
    <property type="entry name" value="Ribonuclease H-like superfamily/Ribonuclease H"/>
    <property type="match status" value="1"/>
</dbReference>
<dbReference type="CDD" id="cd06127">
    <property type="entry name" value="DEDDh"/>
    <property type="match status" value="1"/>
</dbReference>
<accession>A0A0S1SRS9</accession>
<dbReference type="InterPro" id="IPR013520">
    <property type="entry name" value="Ribonucl_H"/>
</dbReference>
<feature type="region of interest" description="Disordered" evidence="1">
    <location>
        <begin position="209"/>
        <end position="228"/>
    </location>
</feature>
<keyword evidence="3" id="KW-0378">Hydrolase</keyword>
<dbReference type="FunFam" id="3.30.420.10:FF:000045">
    <property type="entry name" value="3'-5' exonuclease DinG"/>
    <property type="match status" value="1"/>
</dbReference>
<keyword evidence="3" id="KW-0547">Nucleotide-binding</keyword>
<evidence type="ECO:0000313" key="3">
    <source>
        <dbReference type="EMBL" id="ALM13712.1"/>
    </source>
</evidence>
<evidence type="ECO:0000259" key="2">
    <source>
        <dbReference type="SMART" id="SM00479"/>
    </source>
</evidence>
<dbReference type="SUPFAM" id="SSF53098">
    <property type="entry name" value="Ribonuclease H-like"/>
    <property type="match status" value="1"/>
</dbReference>
<proteinExistence type="predicted"/>
<dbReference type="InterPro" id="IPR036397">
    <property type="entry name" value="RNaseH_sf"/>
</dbReference>
<feature type="domain" description="Exonuclease" evidence="2">
    <location>
        <begin position="7"/>
        <end position="170"/>
    </location>
</feature>
<dbReference type="Pfam" id="PF00929">
    <property type="entry name" value="RNase_T"/>
    <property type="match status" value="1"/>
</dbReference>
<dbReference type="PATRIC" id="fig|1735161.3.peg.1027"/>
<keyword evidence="3" id="KW-0347">Helicase</keyword>
<organism evidence="3 4">
    <name type="scientific">Candidatus Peribacter riflensis</name>
    <dbReference type="NCBI Taxonomy" id="1735162"/>
    <lineage>
        <taxon>Bacteria</taxon>
        <taxon>Candidatus Peregrinibacteriota</taxon>
        <taxon>Candidatus Peribacteria</taxon>
        <taxon>Candidatus Peribacterales</taxon>
        <taxon>Candidatus Peribacteraceae</taxon>
        <taxon>Candidatus Peribacter</taxon>
    </lineage>
</organism>
<keyword evidence="3" id="KW-0067">ATP-binding</keyword>
<dbReference type="PANTHER" id="PTHR30231">
    <property type="entry name" value="DNA POLYMERASE III SUBUNIT EPSILON"/>
    <property type="match status" value="1"/>
</dbReference>